<gene>
    <name evidence="1" type="ORF">ERS852406_00406</name>
</gene>
<dbReference type="RefSeq" id="WP_055226137.1">
    <property type="nucleotide sequence ID" value="NZ_CABJFB010000017.1"/>
</dbReference>
<evidence type="ECO:0000313" key="2">
    <source>
        <dbReference type="Proteomes" id="UP000095706"/>
    </source>
</evidence>
<evidence type="ECO:0008006" key="3">
    <source>
        <dbReference type="Google" id="ProtNLM"/>
    </source>
</evidence>
<dbReference type="Gene3D" id="3.40.190.10">
    <property type="entry name" value="Periplasmic binding protein-like II"/>
    <property type="match status" value="1"/>
</dbReference>
<dbReference type="Pfam" id="PF01547">
    <property type="entry name" value="SBP_bac_1"/>
    <property type="match status" value="1"/>
</dbReference>
<proteinExistence type="predicted"/>
<protein>
    <recommendedName>
        <fullName evidence="3">Maltose-binding periplasmic proteins/domains</fullName>
    </recommendedName>
</protein>
<dbReference type="InterPro" id="IPR006059">
    <property type="entry name" value="SBP"/>
</dbReference>
<dbReference type="Proteomes" id="UP000095706">
    <property type="component" value="Unassembled WGS sequence"/>
</dbReference>
<evidence type="ECO:0000313" key="1">
    <source>
        <dbReference type="EMBL" id="CUN58823.1"/>
    </source>
</evidence>
<dbReference type="SUPFAM" id="SSF53850">
    <property type="entry name" value="Periplasmic binding protein-like II"/>
    <property type="match status" value="1"/>
</dbReference>
<dbReference type="AlphaFoldDB" id="A0A173Y552"/>
<organism evidence="1 2">
    <name type="scientific">Fusicatenibacter saccharivorans</name>
    <dbReference type="NCBI Taxonomy" id="1150298"/>
    <lineage>
        <taxon>Bacteria</taxon>
        <taxon>Bacillati</taxon>
        <taxon>Bacillota</taxon>
        <taxon>Clostridia</taxon>
        <taxon>Lachnospirales</taxon>
        <taxon>Lachnospiraceae</taxon>
        <taxon>Fusicatenibacter</taxon>
    </lineage>
</organism>
<dbReference type="EMBL" id="CYYV01000002">
    <property type="protein sequence ID" value="CUN58823.1"/>
    <property type="molecule type" value="Genomic_DNA"/>
</dbReference>
<name>A0A173Y552_9FIRM</name>
<sequence>MMGKRLKEIFGLILINITLVSGSLNAETVYADTQAKIEIEKTEMPLKICVDEENKKTVLQIVAAWKKIYKNNGVELMVIPSGQQASEEKVQEIQNEITTGEGPDVFFAEGPNPTWSEQRVVVFEDPKKEMYQGTFLSLKPYMKYFDIDILEEKILSAGMANEEQILLPMTYDYFLYAFTTQDLPENTEISRNWLELARQKEKAIQQIVGQRSGVQFFDTFSEVVDYKKKTLLYSEEQIKKVLDETVALKTRSLALNWKIKDTGVVSLNDLEELGGEKTVHTVFAMPNQEGGFTANVTLYAGINKNTKQPLKAVSFLQMLYSEEVLSGKGIELEDKREASNIRFPQGVSIYKKELEKRMRSLSRQDQKQIKTIQEEVKTVRFYSVWDRELNSLLSKYEAQEDEKQKEHVFIKTIQKWKEKIQK</sequence>
<accession>A0A173Y552</accession>
<reference evidence="1 2" key="1">
    <citation type="submission" date="2015-09" db="EMBL/GenBank/DDBJ databases">
        <authorList>
            <consortium name="Pathogen Informatics"/>
        </authorList>
    </citation>
    <scope>NUCLEOTIDE SEQUENCE [LARGE SCALE GENOMIC DNA]</scope>
    <source>
        <strain evidence="1 2">2789STDY5608849</strain>
    </source>
</reference>